<name>A0A820CSP7_9BILA</name>
<reference evidence="1" key="1">
    <citation type="submission" date="2021-02" db="EMBL/GenBank/DDBJ databases">
        <authorList>
            <person name="Nowell W R."/>
        </authorList>
    </citation>
    <scope>NUCLEOTIDE SEQUENCE</scope>
</reference>
<gene>
    <name evidence="1" type="ORF">UXM345_LOCUS29377</name>
</gene>
<protein>
    <submittedName>
        <fullName evidence="1">Uncharacterized protein</fullName>
    </submittedName>
</protein>
<evidence type="ECO:0000313" key="2">
    <source>
        <dbReference type="Proteomes" id="UP000663842"/>
    </source>
</evidence>
<evidence type="ECO:0000313" key="1">
    <source>
        <dbReference type="EMBL" id="CAF4226202.1"/>
    </source>
</evidence>
<dbReference type="Proteomes" id="UP000663842">
    <property type="component" value="Unassembled WGS sequence"/>
</dbReference>
<sequence length="60" mass="7079">KGAANRKLTVVKAALIDPWLYGWKNDIAALEINQLSMYFLFGRRRILIRQPPPQWDYQAY</sequence>
<comment type="caution">
    <text evidence="1">The sequence shown here is derived from an EMBL/GenBank/DDBJ whole genome shotgun (WGS) entry which is preliminary data.</text>
</comment>
<dbReference type="AlphaFoldDB" id="A0A820CSP7"/>
<feature type="non-terminal residue" evidence="1">
    <location>
        <position position="1"/>
    </location>
</feature>
<proteinExistence type="predicted"/>
<dbReference type="EMBL" id="CAJOBF010007188">
    <property type="protein sequence ID" value="CAF4226202.1"/>
    <property type="molecule type" value="Genomic_DNA"/>
</dbReference>
<organism evidence="1 2">
    <name type="scientific">Rotaria magnacalcarata</name>
    <dbReference type="NCBI Taxonomy" id="392030"/>
    <lineage>
        <taxon>Eukaryota</taxon>
        <taxon>Metazoa</taxon>
        <taxon>Spiralia</taxon>
        <taxon>Gnathifera</taxon>
        <taxon>Rotifera</taxon>
        <taxon>Eurotatoria</taxon>
        <taxon>Bdelloidea</taxon>
        <taxon>Philodinida</taxon>
        <taxon>Philodinidae</taxon>
        <taxon>Rotaria</taxon>
    </lineage>
</organism>
<accession>A0A820CSP7</accession>